<evidence type="ECO:0000313" key="3">
    <source>
        <dbReference type="Proteomes" id="UP000646827"/>
    </source>
</evidence>
<keyword evidence="1" id="KW-0472">Membrane</keyword>
<name>A0A8H7SD84_9FUNG</name>
<keyword evidence="1" id="KW-0812">Transmembrane</keyword>
<feature type="transmembrane region" description="Helical" evidence="1">
    <location>
        <begin position="70"/>
        <end position="91"/>
    </location>
</feature>
<evidence type="ECO:0000256" key="1">
    <source>
        <dbReference type="SAM" id="Phobius"/>
    </source>
</evidence>
<accession>A0A8H7SD84</accession>
<keyword evidence="3" id="KW-1185">Reference proteome</keyword>
<keyword evidence="1" id="KW-1133">Transmembrane helix</keyword>
<comment type="caution">
    <text evidence="2">The sequence shown here is derived from an EMBL/GenBank/DDBJ whole genome shotgun (WGS) entry which is preliminary data.</text>
</comment>
<protein>
    <submittedName>
        <fullName evidence="2">Uncharacterized protein</fullName>
    </submittedName>
</protein>
<evidence type="ECO:0000313" key="2">
    <source>
        <dbReference type="EMBL" id="KAG2227162.1"/>
    </source>
</evidence>
<organism evidence="2 3">
    <name type="scientific">Circinella minor</name>
    <dbReference type="NCBI Taxonomy" id="1195481"/>
    <lineage>
        <taxon>Eukaryota</taxon>
        <taxon>Fungi</taxon>
        <taxon>Fungi incertae sedis</taxon>
        <taxon>Mucoromycota</taxon>
        <taxon>Mucoromycotina</taxon>
        <taxon>Mucoromycetes</taxon>
        <taxon>Mucorales</taxon>
        <taxon>Lichtheimiaceae</taxon>
        <taxon>Circinella</taxon>
    </lineage>
</organism>
<reference evidence="2 3" key="1">
    <citation type="submission" date="2020-12" db="EMBL/GenBank/DDBJ databases">
        <title>Metabolic potential, ecology and presence of endohyphal bacteria is reflected in genomic diversity of Mucoromycotina.</title>
        <authorList>
            <person name="Muszewska A."/>
            <person name="Okrasinska A."/>
            <person name="Steczkiewicz K."/>
            <person name="Drgas O."/>
            <person name="Orlowska M."/>
            <person name="Perlinska-Lenart U."/>
            <person name="Aleksandrzak-Piekarczyk T."/>
            <person name="Szatraj K."/>
            <person name="Zielenkiewicz U."/>
            <person name="Pilsyk S."/>
            <person name="Malc E."/>
            <person name="Mieczkowski P."/>
            <person name="Kruszewska J.S."/>
            <person name="Biernat P."/>
            <person name="Pawlowska J."/>
        </authorList>
    </citation>
    <scope>NUCLEOTIDE SEQUENCE [LARGE SCALE GENOMIC DNA]</scope>
    <source>
        <strain evidence="2 3">CBS 142.35</strain>
    </source>
</reference>
<dbReference type="EMBL" id="JAEPRB010000010">
    <property type="protein sequence ID" value="KAG2227162.1"/>
    <property type="molecule type" value="Genomic_DNA"/>
</dbReference>
<dbReference type="Proteomes" id="UP000646827">
    <property type="component" value="Unassembled WGS sequence"/>
</dbReference>
<proteinExistence type="predicted"/>
<dbReference type="OrthoDB" id="2272443at2759"/>
<gene>
    <name evidence="2" type="ORF">INT45_003892</name>
</gene>
<dbReference type="AlphaFoldDB" id="A0A8H7SD84"/>
<sequence>MPTTATTTNNTVIASQSTYLIPKDPPTYDSLYLTMPQSSSSASNVSSQSNGCCPAVQRFIYRQAPFLQRLAAATFVATTVSTTVMLLLWQLQNLTTPEDDRPWFDPDEVSADFVNP</sequence>